<dbReference type="AlphaFoldDB" id="A0AA92C267"/>
<evidence type="ECO:0000313" key="2">
    <source>
        <dbReference type="EMBL" id="PVE52292.1"/>
    </source>
</evidence>
<dbReference type="InterPro" id="IPR012354">
    <property type="entry name" value="Esterase_lipase"/>
</dbReference>
<dbReference type="GO" id="GO:0052689">
    <property type="term" value="F:carboxylic ester hydrolase activity"/>
    <property type="evidence" value="ECO:0007669"/>
    <property type="project" value="InterPro"/>
</dbReference>
<dbReference type="SUPFAM" id="SSF53474">
    <property type="entry name" value="alpha/beta-Hydrolases"/>
    <property type="match status" value="1"/>
</dbReference>
<reference evidence="2 3" key="1">
    <citation type="submission" date="2018-04" db="EMBL/GenBank/DDBJ databases">
        <authorList>
            <person name="Hagen T."/>
        </authorList>
    </citation>
    <scope>NUCLEOTIDE SEQUENCE [LARGE SCALE GENOMIC DNA]</scope>
    <source>
        <strain evidence="2 3">TPD7009</strain>
    </source>
</reference>
<gene>
    <name evidence="2" type="ORF">DC430_15720</name>
</gene>
<proteinExistence type="predicted"/>
<dbReference type="PANTHER" id="PTHR11614">
    <property type="entry name" value="PHOSPHOLIPASE-RELATED"/>
    <property type="match status" value="1"/>
</dbReference>
<organism evidence="2 3">
    <name type="scientific">Rhizobium rhizogenes</name>
    <name type="common">Agrobacterium rhizogenes</name>
    <dbReference type="NCBI Taxonomy" id="359"/>
    <lineage>
        <taxon>Bacteria</taxon>
        <taxon>Pseudomonadati</taxon>
        <taxon>Pseudomonadota</taxon>
        <taxon>Alphaproteobacteria</taxon>
        <taxon>Hyphomicrobiales</taxon>
        <taxon>Rhizobiaceae</taxon>
        <taxon>Rhizobium/Agrobacterium group</taxon>
        <taxon>Rhizobium</taxon>
    </lineage>
</organism>
<protein>
    <submittedName>
        <fullName evidence="2">Carboxylesterase</fullName>
    </submittedName>
</protein>
<feature type="domain" description="Serine aminopeptidase S33" evidence="1">
    <location>
        <begin position="44"/>
        <end position="279"/>
    </location>
</feature>
<name>A0AA92C267_RHIRH</name>
<dbReference type="InterPro" id="IPR022742">
    <property type="entry name" value="Hydrolase_4"/>
</dbReference>
<dbReference type="Gene3D" id="3.40.50.1820">
    <property type="entry name" value="alpha/beta hydrolase"/>
    <property type="match status" value="1"/>
</dbReference>
<dbReference type="Pfam" id="PF12146">
    <property type="entry name" value="Hydrolase_4"/>
    <property type="match status" value="1"/>
</dbReference>
<dbReference type="InterPro" id="IPR051044">
    <property type="entry name" value="MAG_DAG_Lipase"/>
</dbReference>
<evidence type="ECO:0000259" key="1">
    <source>
        <dbReference type="Pfam" id="PF12146"/>
    </source>
</evidence>
<dbReference type="PIRSF" id="PIRSF017388">
    <property type="entry name" value="Esterase_lipase"/>
    <property type="match status" value="1"/>
</dbReference>
<accession>A0AA92C267</accession>
<evidence type="ECO:0000313" key="3">
    <source>
        <dbReference type="Proteomes" id="UP000244335"/>
    </source>
</evidence>
<sequence>MTFSFTASQTRFSRPVARLTSEGKAETFNPLNDKLSFFEEGKNGKAVLLVHGMSGAPAEMRLVARQFNRMGYSVLAPLLAGHGRGEKALRGSRFEDWLESVAVAADWLSTRSDTVFGAGICVGGKLTLLASHMKSSPITSVALYSPCFHYDGWNVPRYYAILSPHIRWIRLIPFVDRLNFSETPSLGIKDERMRRMISGMASEGILSHFPGRGLVEMDRLGHHLKKRLSDIVTPSLIIHSTEDDLSGPDHARYIAARLGGPKALHWLNDSYHMIHVDKEHRKVADLSTRFFEMNHASRNAI</sequence>
<dbReference type="Proteomes" id="UP000244335">
    <property type="component" value="Unassembled WGS sequence"/>
</dbReference>
<dbReference type="RefSeq" id="WP_116494853.1">
    <property type="nucleotide sequence ID" value="NZ_QDFR01000005.1"/>
</dbReference>
<comment type="caution">
    <text evidence="2">The sequence shown here is derived from an EMBL/GenBank/DDBJ whole genome shotgun (WGS) entry which is preliminary data.</text>
</comment>
<dbReference type="InterPro" id="IPR029058">
    <property type="entry name" value="AB_hydrolase_fold"/>
</dbReference>
<dbReference type="EMBL" id="QDFR01000005">
    <property type="protein sequence ID" value="PVE52292.1"/>
    <property type="molecule type" value="Genomic_DNA"/>
</dbReference>